<organism evidence="2 3">
    <name type="scientific">Methylobacterium currus</name>
    <dbReference type="NCBI Taxonomy" id="2051553"/>
    <lineage>
        <taxon>Bacteria</taxon>
        <taxon>Pseudomonadati</taxon>
        <taxon>Pseudomonadota</taxon>
        <taxon>Alphaproteobacteria</taxon>
        <taxon>Hyphomicrobiales</taxon>
        <taxon>Methylobacteriaceae</taxon>
        <taxon>Methylobacterium</taxon>
    </lineage>
</organism>
<protein>
    <submittedName>
        <fullName evidence="2">N-acetyltransferase</fullName>
    </submittedName>
</protein>
<dbReference type="KEGG" id="mee:DA075_03905"/>
<proteinExistence type="predicted"/>
<evidence type="ECO:0000313" key="3">
    <source>
        <dbReference type="Proteomes" id="UP000244755"/>
    </source>
</evidence>
<dbReference type="InterPro" id="IPR016181">
    <property type="entry name" value="Acyl_CoA_acyltransferase"/>
</dbReference>
<dbReference type="SUPFAM" id="SSF55729">
    <property type="entry name" value="Acyl-CoA N-acyltransferases (Nat)"/>
    <property type="match status" value="1"/>
</dbReference>
<name>A0A2R4WF73_9HYPH</name>
<dbReference type="AlphaFoldDB" id="A0A2R4WF73"/>
<keyword evidence="3" id="KW-1185">Reference proteome</keyword>
<dbReference type="Pfam" id="PF13508">
    <property type="entry name" value="Acetyltransf_7"/>
    <property type="match status" value="1"/>
</dbReference>
<keyword evidence="2" id="KW-0808">Transferase</keyword>
<evidence type="ECO:0000259" key="1">
    <source>
        <dbReference type="PROSITE" id="PS51186"/>
    </source>
</evidence>
<dbReference type="CDD" id="cd04301">
    <property type="entry name" value="NAT_SF"/>
    <property type="match status" value="1"/>
</dbReference>
<dbReference type="RefSeq" id="WP_099952097.1">
    <property type="nucleotide sequence ID" value="NZ_CP028843.1"/>
</dbReference>
<reference evidence="2 3" key="1">
    <citation type="submission" date="2018-04" db="EMBL/GenBank/DDBJ databases">
        <title>Methylobacterium sp. PR1016A genome.</title>
        <authorList>
            <person name="Park W."/>
        </authorList>
    </citation>
    <scope>NUCLEOTIDE SEQUENCE [LARGE SCALE GENOMIC DNA]</scope>
    <source>
        <strain evidence="2 3">PR1016A</strain>
    </source>
</reference>
<evidence type="ECO:0000313" key="2">
    <source>
        <dbReference type="EMBL" id="AWB20184.1"/>
    </source>
</evidence>
<feature type="domain" description="N-acetyltransferase" evidence="1">
    <location>
        <begin position="14"/>
        <end position="167"/>
    </location>
</feature>
<sequence length="182" mass="19437">MAAPSGSLPLFGGLGLRPPRPSDQAFLLQLFVESRPWLSLAGDDRDMLQALYEQQYAALRAGLETAYPEHLDFILERTGQAVGRVVIDLGRADWRLSELQVAAAARGKGIGTDLVRSLQAAAERVRLPITLSTPMVGATDGRALYERLGFRVTAVRPPHYAMAWSPPGVPLPPAAGAGLVAG</sequence>
<accession>A0A2R4WF73</accession>
<dbReference type="Gene3D" id="3.40.630.30">
    <property type="match status" value="1"/>
</dbReference>
<dbReference type="EMBL" id="CP028843">
    <property type="protein sequence ID" value="AWB20184.1"/>
    <property type="molecule type" value="Genomic_DNA"/>
</dbReference>
<dbReference type="PROSITE" id="PS51186">
    <property type="entry name" value="GNAT"/>
    <property type="match status" value="1"/>
</dbReference>
<dbReference type="Proteomes" id="UP000244755">
    <property type="component" value="Chromosome 1"/>
</dbReference>
<dbReference type="InterPro" id="IPR000182">
    <property type="entry name" value="GNAT_dom"/>
</dbReference>
<dbReference type="GO" id="GO:0016747">
    <property type="term" value="F:acyltransferase activity, transferring groups other than amino-acyl groups"/>
    <property type="evidence" value="ECO:0007669"/>
    <property type="project" value="InterPro"/>
</dbReference>
<gene>
    <name evidence="2" type="ORF">DA075_03905</name>
</gene>
<dbReference type="OrthoDB" id="9805924at2"/>